<comment type="caution">
    <text evidence="3">The sequence shown here is derived from an EMBL/GenBank/DDBJ whole genome shotgun (WGS) entry which is preliminary data.</text>
</comment>
<dbReference type="SUPFAM" id="SSF51905">
    <property type="entry name" value="FAD/NAD(P)-binding domain"/>
    <property type="match status" value="1"/>
</dbReference>
<dbReference type="Pfam" id="PF01266">
    <property type="entry name" value="DAO"/>
    <property type="match status" value="1"/>
</dbReference>
<evidence type="ECO:0000313" key="4">
    <source>
        <dbReference type="Proteomes" id="UP000019681"/>
    </source>
</evidence>
<reference evidence="3 4" key="1">
    <citation type="journal article" date="2014" name="Genome Announc.">
        <title>Draft Genome Sequence of Fervidicella metallireducens Strain AeBT, an Iron-Reducing Thermoanaerobe from the Great Artesian Basin.</title>
        <authorList>
            <person name="Patel B.K."/>
        </authorList>
    </citation>
    <scope>NUCLEOTIDE SEQUENCE [LARGE SCALE GENOMIC DNA]</scope>
    <source>
        <strain evidence="3 4">AeB</strain>
    </source>
</reference>
<protein>
    <submittedName>
        <fullName evidence="3">FAD-dependent oxidoreductase</fullName>
    </submittedName>
</protein>
<dbReference type="InterPro" id="IPR006076">
    <property type="entry name" value="FAD-dep_OxRdtase"/>
</dbReference>
<dbReference type="AlphaFoldDB" id="A0A017RT68"/>
<dbReference type="OrthoDB" id="9794226at2"/>
<evidence type="ECO:0000256" key="1">
    <source>
        <dbReference type="ARBA" id="ARBA00023002"/>
    </source>
</evidence>
<proteinExistence type="predicted"/>
<accession>A0A017RT68</accession>
<dbReference type="RefSeq" id="WP_035380757.1">
    <property type="nucleotide sequence ID" value="NZ_AZQP01000036.1"/>
</dbReference>
<organism evidence="3 4">
    <name type="scientific">Fervidicella metallireducens AeB</name>
    <dbReference type="NCBI Taxonomy" id="1403537"/>
    <lineage>
        <taxon>Bacteria</taxon>
        <taxon>Bacillati</taxon>
        <taxon>Bacillota</taxon>
        <taxon>Clostridia</taxon>
        <taxon>Eubacteriales</taxon>
        <taxon>Clostridiaceae</taxon>
        <taxon>Fervidicella</taxon>
    </lineage>
</organism>
<keyword evidence="1" id="KW-0560">Oxidoreductase</keyword>
<name>A0A017RT68_9CLOT</name>
<evidence type="ECO:0000313" key="3">
    <source>
        <dbReference type="EMBL" id="EYE87867.1"/>
    </source>
</evidence>
<dbReference type="PROSITE" id="PS51257">
    <property type="entry name" value="PROKAR_LIPOPROTEIN"/>
    <property type="match status" value="1"/>
</dbReference>
<evidence type="ECO:0000259" key="2">
    <source>
        <dbReference type="Pfam" id="PF01266"/>
    </source>
</evidence>
<dbReference type="Proteomes" id="UP000019681">
    <property type="component" value="Unassembled WGS sequence"/>
</dbReference>
<dbReference type="PANTHER" id="PTHR13847">
    <property type="entry name" value="SARCOSINE DEHYDROGENASE-RELATED"/>
    <property type="match status" value="1"/>
</dbReference>
<dbReference type="SUPFAM" id="SSF54373">
    <property type="entry name" value="FAD-linked reductases, C-terminal domain"/>
    <property type="match status" value="1"/>
</dbReference>
<dbReference type="STRING" id="1403537.Q428_11170"/>
<sequence length="382" mass="42327">MNKRANVVIIGGGISGCAIAYNLAKKGVKDVIVIEKDYICSGSTGRCGAGVRMQWGTEMNCRLAKYSIEFFERANEELEYEYDIEFKQGGYLIVASTEKEETQFKKNLELQHSLGIPSKYLTPKEAKEIVKHMDESKIRCATFCPKDGHLNPFHATQAYANAAKRLGVEIMTYTTVTGIKVENGAVVGVETSKGFISTPMVVNAAGGYSKAIGDMAGVDIPLYPERHQILVTEPVAQMQGPMFMSFSLNIYCQQTPHGSFIMGRGDANEPKDFNINSSWSFLEEMAKTCCELLPPLRKLNIVRQWAGLYEITPDRQPIYCESSEVKGFFIACGFSGHGFMFAPVTGVVMSEIILGEPTSLPVEKLHKDRFLRGEEVYEPSVV</sequence>
<keyword evidence="4" id="KW-1185">Reference proteome</keyword>
<dbReference type="InterPro" id="IPR036188">
    <property type="entry name" value="FAD/NAD-bd_sf"/>
</dbReference>
<gene>
    <name evidence="3" type="ORF">Q428_11170</name>
</gene>
<dbReference type="Gene3D" id="3.50.50.60">
    <property type="entry name" value="FAD/NAD(P)-binding domain"/>
    <property type="match status" value="1"/>
</dbReference>
<dbReference type="GO" id="GO:0005737">
    <property type="term" value="C:cytoplasm"/>
    <property type="evidence" value="ECO:0007669"/>
    <property type="project" value="TreeGrafter"/>
</dbReference>
<dbReference type="Gene3D" id="3.30.9.10">
    <property type="entry name" value="D-Amino Acid Oxidase, subunit A, domain 2"/>
    <property type="match status" value="1"/>
</dbReference>
<dbReference type="GO" id="GO:0016491">
    <property type="term" value="F:oxidoreductase activity"/>
    <property type="evidence" value="ECO:0007669"/>
    <property type="project" value="UniProtKB-KW"/>
</dbReference>
<dbReference type="PANTHER" id="PTHR13847:SF287">
    <property type="entry name" value="FAD-DEPENDENT OXIDOREDUCTASE DOMAIN-CONTAINING PROTEIN 1"/>
    <property type="match status" value="1"/>
</dbReference>
<dbReference type="EMBL" id="AZQP01000036">
    <property type="protein sequence ID" value="EYE87867.1"/>
    <property type="molecule type" value="Genomic_DNA"/>
</dbReference>
<feature type="domain" description="FAD dependent oxidoreductase" evidence="2">
    <location>
        <begin position="7"/>
        <end position="351"/>
    </location>
</feature>